<sequence>MRKFKTRMNPKAKKVLAVAVVLTTAGAFVTWPAPGASAYLTYVGAGQALATASVNAAAQFGDSVWRTHENGIYDPYSWGLTAFWPTVTDKKSGMVFHLGYGNSTPVEYDDTLYMAVPANDEGASDDPSAPGYLLSISLNPSTFGQVNWYRPVTGVSNSAPVIDKATGDVYLASGSNLYGFTPNGTAITPSGSNASSSFDQSGSSDQENLYSSDPIYQNQVVGYPLYASAQNTGMSEDTIWVGSQNGYLYAFDASDLSQLYKIWIGSRIDGTPVLAYSVSGIPYIIIGTAYAPKNKGGTGTLYVIDPTTGKIVSKFQTPSGAPVNGSVIQTAQGYIAWNDYDTDIYYGQLNDNGSITLLKSYWHVGGAGAYSSLEAGYAGPSGTYILPVQNEAEAAWVDFNNGTS</sequence>
<proteinExistence type="predicted"/>
<dbReference type="Gene3D" id="2.130.10.10">
    <property type="entry name" value="YVTN repeat-like/Quinoprotein amine dehydrogenase"/>
    <property type="match status" value="1"/>
</dbReference>
<dbReference type="InterPro" id="IPR015943">
    <property type="entry name" value="WD40/YVTN_repeat-like_dom_sf"/>
</dbReference>
<accession>A0ABT6Y1T7</accession>
<feature type="non-terminal residue" evidence="1">
    <location>
        <position position="404"/>
    </location>
</feature>
<dbReference type="SUPFAM" id="SSF50998">
    <property type="entry name" value="Quinoprotein alcohol dehydrogenase-like"/>
    <property type="match status" value="1"/>
</dbReference>
<dbReference type="EMBL" id="JASGCB010000047">
    <property type="protein sequence ID" value="MDI9261324.1"/>
    <property type="molecule type" value="Genomic_DNA"/>
</dbReference>
<evidence type="ECO:0000313" key="2">
    <source>
        <dbReference type="Proteomes" id="UP001529245"/>
    </source>
</evidence>
<protein>
    <submittedName>
        <fullName evidence="1">PQQ-binding-like beta-propeller repeat protein</fullName>
    </submittedName>
</protein>
<evidence type="ECO:0000313" key="1">
    <source>
        <dbReference type="EMBL" id="MDI9261324.1"/>
    </source>
</evidence>
<name>A0ABT6Y1T7_ALISE</name>
<reference evidence="1 2" key="1">
    <citation type="submission" date="2023-04" db="EMBL/GenBank/DDBJ databases">
        <title>A. sendaiensis sub sp. chiapanensis a novel subspecie with specific adaptation in bacterial cell wall isolated from an active volcano.</title>
        <authorList>
            <person name="Alvarez Gutierrez P.E."/>
            <person name="Ortiz Cortes L.Y."/>
        </authorList>
    </citation>
    <scope>NUCLEOTIDE SEQUENCE [LARGE SCALE GENOMIC DNA]</scope>
    <source>
        <strain evidence="1 2">PA2</strain>
    </source>
</reference>
<organism evidence="1 2">
    <name type="scientific">Alicyclobacillus sendaiensis PA2</name>
    <dbReference type="NCBI Taxonomy" id="3029425"/>
    <lineage>
        <taxon>Bacteria</taxon>
        <taxon>Bacillati</taxon>
        <taxon>Bacillota</taxon>
        <taxon>Bacilli</taxon>
        <taxon>Bacillales</taxon>
        <taxon>Alicyclobacillaceae</taxon>
        <taxon>Alicyclobacillus</taxon>
    </lineage>
</organism>
<comment type="caution">
    <text evidence="1">The sequence shown here is derived from an EMBL/GenBank/DDBJ whole genome shotgun (WGS) entry which is preliminary data.</text>
</comment>
<dbReference type="Proteomes" id="UP001529245">
    <property type="component" value="Unassembled WGS sequence"/>
</dbReference>
<keyword evidence="2" id="KW-1185">Reference proteome</keyword>
<dbReference type="InterPro" id="IPR011047">
    <property type="entry name" value="Quinoprotein_ADH-like_sf"/>
</dbReference>
<gene>
    <name evidence="1" type="ORF">QID03_14275</name>
</gene>